<dbReference type="Pfam" id="PF02738">
    <property type="entry name" value="MoCoBD_1"/>
    <property type="match status" value="1"/>
</dbReference>
<feature type="compositionally biased region" description="Acidic residues" evidence="3">
    <location>
        <begin position="528"/>
        <end position="544"/>
    </location>
</feature>
<protein>
    <submittedName>
        <fullName evidence="5">Xanthine dehydrogenase YagR molybdenum-binding subunit</fullName>
    </submittedName>
</protein>
<evidence type="ECO:0000256" key="3">
    <source>
        <dbReference type="SAM" id="MobiDB-lite"/>
    </source>
</evidence>
<dbReference type="EMBL" id="FNUJ01000017">
    <property type="protein sequence ID" value="SEF38015.1"/>
    <property type="molecule type" value="Genomic_DNA"/>
</dbReference>
<dbReference type="InterPro" id="IPR037165">
    <property type="entry name" value="AldOxase/xan_DH_Mopterin-bd_sf"/>
</dbReference>
<evidence type="ECO:0000259" key="4">
    <source>
        <dbReference type="SMART" id="SM01008"/>
    </source>
</evidence>
<dbReference type="SMART" id="SM01008">
    <property type="entry name" value="Ald_Xan_dh_C"/>
    <property type="match status" value="1"/>
</dbReference>
<dbReference type="Gene3D" id="3.30.365.10">
    <property type="entry name" value="Aldehyde oxidase/xanthine dehydrogenase, molybdopterin binding domain"/>
    <property type="match status" value="4"/>
</dbReference>
<dbReference type="Pfam" id="PF01315">
    <property type="entry name" value="Ald_Xan_dh_C"/>
    <property type="match status" value="1"/>
</dbReference>
<dbReference type="Pfam" id="PF20256">
    <property type="entry name" value="MoCoBD_2"/>
    <property type="match status" value="2"/>
</dbReference>
<dbReference type="OrthoDB" id="135295at2"/>
<dbReference type="SUPFAM" id="SSF54665">
    <property type="entry name" value="CO dehydrogenase molybdoprotein N-domain-like"/>
    <property type="match status" value="1"/>
</dbReference>
<dbReference type="PANTHER" id="PTHR11908">
    <property type="entry name" value="XANTHINE DEHYDROGENASE"/>
    <property type="match status" value="1"/>
</dbReference>
<dbReference type="AlphaFoldDB" id="A0A1H5RI17"/>
<dbReference type="Proteomes" id="UP000198878">
    <property type="component" value="Unassembled WGS sequence"/>
</dbReference>
<reference evidence="6" key="1">
    <citation type="submission" date="2016-10" db="EMBL/GenBank/DDBJ databases">
        <authorList>
            <person name="Varghese N."/>
            <person name="Submissions S."/>
        </authorList>
    </citation>
    <scope>NUCLEOTIDE SEQUENCE [LARGE SCALE GENOMIC DNA]</scope>
    <source>
        <strain evidence="6">DSM 44654</strain>
    </source>
</reference>
<dbReference type="Gene3D" id="3.90.1170.50">
    <property type="entry name" value="Aldehyde oxidase/xanthine dehydrogenase, a/b hammerhead"/>
    <property type="match status" value="1"/>
</dbReference>
<keyword evidence="2" id="KW-0560">Oxidoreductase</keyword>
<sequence length="696" mass="75297">MTELLEPRAIGRALTRRDGPAKVTGTAPYAYEAPVEHAAYCHPVQAAIARGRCTRVGTVEAESLEGVLRVLTPFTAERLADTEDAELAVLQDREVPFRGSVLALVVAESPETARQASALVEIDYDRDEAEVELRADRDDLYKPEKVNPSFPTDTDEGDVDTALRESEVTVDQTYTTAMYHNNPLEPHTTTALWEDDTLTLWDSTQGVHPVRGTVAKVFGLPEEQVRVICPYVGGGFGSKGTAHVHVVLAALAARGVPGRPVKLALTRQQMFSLAGYRTPTIQRMRLGAGRDGRLTVLRLDVVEQTSRIKEFAEQTALPARMMYATPNRRTSHRLAALDVPVPSWMRAPGECPGMFGPEVAMDELAYELDLDPVELRVRNEPERDPETGNPFSSRNLVECLRTGADEFGWADRDPRPGVRRDGRWLVGTGVAASVYPARRQPGSVAVLRFENGRYTAEIGAADLGTGAWTVLPQIAADALGVPVEDVDVRIGDTEQPKATVAGGSTGTASWGSTLVAAAEAFRDKYGDDPGDGDEVSAETPENPDEDRYAMYAFGAQFAEARVDADTGEVRVARLHGTFAAGRIVNPRTARSQFLGGMTMGLSMALHEHSLLDPRFGHVVNHDLAEYHIAANADVLDLKADWLDEVDPHLNPMGSKGVGEIGIVGTAAAVANAVFHATGVRVRDLPITLDKLLPGLP</sequence>
<evidence type="ECO:0000256" key="1">
    <source>
        <dbReference type="ARBA" id="ARBA00022505"/>
    </source>
</evidence>
<name>A0A1H5RI17_9PSEU</name>
<evidence type="ECO:0000256" key="2">
    <source>
        <dbReference type="ARBA" id="ARBA00023002"/>
    </source>
</evidence>
<feature type="region of interest" description="Disordered" evidence="3">
    <location>
        <begin position="523"/>
        <end position="544"/>
    </location>
</feature>
<accession>A0A1H5RI17</accession>
<gene>
    <name evidence="5" type="ORF">SAMN05421837_11781</name>
</gene>
<dbReference type="InterPro" id="IPR008274">
    <property type="entry name" value="AldOxase/xan_DH_MoCoBD1"/>
</dbReference>
<dbReference type="InterPro" id="IPR046867">
    <property type="entry name" value="AldOxase/xan_DH_MoCoBD2"/>
</dbReference>
<dbReference type="GO" id="GO:0005506">
    <property type="term" value="F:iron ion binding"/>
    <property type="evidence" value="ECO:0007669"/>
    <property type="project" value="InterPro"/>
</dbReference>
<dbReference type="RefSeq" id="WP_086675778.1">
    <property type="nucleotide sequence ID" value="NZ_FNUJ01000017.1"/>
</dbReference>
<keyword evidence="1" id="KW-0500">Molybdenum</keyword>
<proteinExistence type="predicted"/>
<keyword evidence="6" id="KW-1185">Reference proteome</keyword>
<dbReference type="PANTHER" id="PTHR11908:SF132">
    <property type="entry name" value="ALDEHYDE OXIDASE 1-RELATED"/>
    <property type="match status" value="1"/>
</dbReference>
<feature type="domain" description="Aldehyde oxidase/xanthine dehydrogenase a/b hammerhead" evidence="4">
    <location>
        <begin position="24"/>
        <end position="128"/>
    </location>
</feature>
<organism evidence="5 6">
    <name type="scientific">Amycolatopsis pretoriensis</name>
    <dbReference type="NCBI Taxonomy" id="218821"/>
    <lineage>
        <taxon>Bacteria</taxon>
        <taxon>Bacillati</taxon>
        <taxon>Actinomycetota</taxon>
        <taxon>Actinomycetes</taxon>
        <taxon>Pseudonocardiales</taxon>
        <taxon>Pseudonocardiaceae</taxon>
        <taxon>Amycolatopsis</taxon>
    </lineage>
</organism>
<evidence type="ECO:0000313" key="5">
    <source>
        <dbReference type="EMBL" id="SEF38015.1"/>
    </source>
</evidence>
<dbReference type="InterPro" id="IPR016208">
    <property type="entry name" value="Ald_Oxase/xanthine_DH-like"/>
</dbReference>
<dbReference type="GO" id="GO:0016491">
    <property type="term" value="F:oxidoreductase activity"/>
    <property type="evidence" value="ECO:0007669"/>
    <property type="project" value="UniProtKB-KW"/>
</dbReference>
<dbReference type="STRING" id="218821.SAMN05421837_11781"/>
<dbReference type="SUPFAM" id="SSF56003">
    <property type="entry name" value="Molybdenum cofactor-binding domain"/>
    <property type="match status" value="1"/>
</dbReference>
<evidence type="ECO:0000313" key="6">
    <source>
        <dbReference type="Proteomes" id="UP000198878"/>
    </source>
</evidence>
<dbReference type="InterPro" id="IPR036856">
    <property type="entry name" value="Ald_Oxase/Xan_DH_a/b_sf"/>
</dbReference>
<dbReference type="InterPro" id="IPR000674">
    <property type="entry name" value="Ald_Oxase/Xan_DH_a/b"/>
</dbReference>